<dbReference type="AlphaFoldDB" id="A0A1B7TA11"/>
<comment type="caution">
    <text evidence="6">The sequence shown here is derived from an EMBL/GenBank/DDBJ whole genome shotgun (WGS) entry which is preliminary data.</text>
</comment>
<keyword evidence="2" id="KW-0479">Metal-binding</keyword>
<evidence type="ECO:0000313" key="6">
    <source>
        <dbReference type="EMBL" id="OBA25543.1"/>
    </source>
</evidence>
<dbReference type="GO" id="GO:0005768">
    <property type="term" value="C:endosome"/>
    <property type="evidence" value="ECO:0007669"/>
    <property type="project" value="TreeGrafter"/>
</dbReference>
<dbReference type="SUPFAM" id="SSF81665">
    <property type="entry name" value="Calcium ATPase, transmembrane domain M"/>
    <property type="match status" value="1"/>
</dbReference>
<dbReference type="OrthoDB" id="5398294at2759"/>
<protein>
    <recommendedName>
        <fullName evidence="5">P-type ATPase C-terminal domain-containing protein</fullName>
    </recommendedName>
</protein>
<dbReference type="GO" id="GO:0006890">
    <property type="term" value="P:retrograde vesicle-mediated transport, Golgi to endoplasmic reticulum"/>
    <property type="evidence" value="ECO:0007669"/>
    <property type="project" value="TreeGrafter"/>
</dbReference>
<feature type="transmembrane region" description="Helical" evidence="4">
    <location>
        <begin position="97"/>
        <end position="117"/>
    </location>
</feature>
<evidence type="ECO:0000313" key="7">
    <source>
        <dbReference type="Proteomes" id="UP000092321"/>
    </source>
</evidence>
<feature type="transmembrane region" description="Helical" evidence="4">
    <location>
        <begin position="129"/>
        <end position="148"/>
    </location>
</feature>
<evidence type="ECO:0000259" key="5">
    <source>
        <dbReference type="Pfam" id="PF16212"/>
    </source>
</evidence>
<dbReference type="InterPro" id="IPR032630">
    <property type="entry name" value="P_typ_ATPase_c"/>
</dbReference>
<dbReference type="InterPro" id="IPR023298">
    <property type="entry name" value="ATPase_P-typ_TM_dom_sf"/>
</dbReference>
<feature type="domain" description="P-type ATPase C-terminal" evidence="5">
    <location>
        <begin position="2"/>
        <end position="155"/>
    </location>
</feature>
<keyword evidence="4" id="KW-0472">Membrane</keyword>
<feature type="transmembrane region" description="Helical" evidence="4">
    <location>
        <begin position="39"/>
        <end position="56"/>
    </location>
</feature>
<gene>
    <name evidence="6" type="ORF">HANVADRAFT_49969</name>
</gene>
<dbReference type="PANTHER" id="PTHR24092">
    <property type="entry name" value="PROBABLE PHOSPHOLIPID-TRANSPORTING ATPASE"/>
    <property type="match status" value="1"/>
</dbReference>
<dbReference type="GO" id="GO:0045332">
    <property type="term" value="P:phospholipid translocation"/>
    <property type="evidence" value="ECO:0007669"/>
    <property type="project" value="TreeGrafter"/>
</dbReference>
<dbReference type="Pfam" id="PF16212">
    <property type="entry name" value="PhoLip_ATPase_C"/>
    <property type="match status" value="1"/>
</dbReference>
<organism evidence="6 7">
    <name type="scientific">Hanseniaspora valbyensis NRRL Y-1626</name>
    <dbReference type="NCBI Taxonomy" id="766949"/>
    <lineage>
        <taxon>Eukaryota</taxon>
        <taxon>Fungi</taxon>
        <taxon>Dikarya</taxon>
        <taxon>Ascomycota</taxon>
        <taxon>Saccharomycotina</taxon>
        <taxon>Saccharomycetes</taxon>
        <taxon>Saccharomycodales</taxon>
        <taxon>Saccharomycodaceae</taxon>
        <taxon>Hanseniaspora</taxon>
    </lineage>
</organism>
<keyword evidence="7" id="KW-1185">Reference proteome</keyword>
<dbReference type="PANTHER" id="PTHR24092:SF5">
    <property type="entry name" value="PHOSPHOLIPID-TRANSPORTING ATPASE"/>
    <property type="match status" value="1"/>
</dbReference>
<dbReference type="GO" id="GO:0140326">
    <property type="term" value="F:ATPase-coupled intramembrane lipid transporter activity"/>
    <property type="evidence" value="ECO:0007669"/>
    <property type="project" value="TreeGrafter"/>
</dbReference>
<proteinExistence type="predicted"/>
<evidence type="ECO:0000256" key="4">
    <source>
        <dbReference type="SAM" id="Phobius"/>
    </source>
</evidence>
<evidence type="ECO:0000256" key="1">
    <source>
        <dbReference type="ARBA" id="ARBA00004141"/>
    </source>
</evidence>
<accession>A0A1B7TA11</accession>
<keyword evidence="4" id="KW-1133">Transmembrane helix</keyword>
<evidence type="ECO:0000256" key="2">
    <source>
        <dbReference type="ARBA" id="ARBA00022723"/>
    </source>
</evidence>
<dbReference type="GO" id="GO:0005802">
    <property type="term" value="C:trans-Golgi network"/>
    <property type="evidence" value="ECO:0007669"/>
    <property type="project" value="TreeGrafter"/>
</dbReference>
<keyword evidence="4" id="KW-0812">Transmembrane</keyword>
<reference evidence="7" key="1">
    <citation type="journal article" date="2016" name="Proc. Natl. Acad. Sci. U.S.A.">
        <title>Comparative genomics of biotechnologically important yeasts.</title>
        <authorList>
            <person name="Riley R."/>
            <person name="Haridas S."/>
            <person name="Wolfe K.H."/>
            <person name="Lopes M.R."/>
            <person name="Hittinger C.T."/>
            <person name="Goeker M."/>
            <person name="Salamov A.A."/>
            <person name="Wisecaver J.H."/>
            <person name="Long T.M."/>
            <person name="Calvey C.H."/>
            <person name="Aerts A.L."/>
            <person name="Barry K.W."/>
            <person name="Choi C."/>
            <person name="Clum A."/>
            <person name="Coughlan A.Y."/>
            <person name="Deshpande S."/>
            <person name="Douglass A.P."/>
            <person name="Hanson S.J."/>
            <person name="Klenk H.-P."/>
            <person name="LaButti K.M."/>
            <person name="Lapidus A."/>
            <person name="Lindquist E.A."/>
            <person name="Lipzen A.M."/>
            <person name="Meier-Kolthoff J.P."/>
            <person name="Ohm R.A."/>
            <person name="Otillar R.P."/>
            <person name="Pangilinan J.L."/>
            <person name="Peng Y."/>
            <person name="Rokas A."/>
            <person name="Rosa C.A."/>
            <person name="Scheuner C."/>
            <person name="Sibirny A.A."/>
            <person name="Slot J.C."/>
            <person name="Stielow J.B."/>
            <person name="Sun H."/>
            <person name="Kurtzman C.P."/>
            <person name="Blackwell M."/>
            <person name="Grigoriev I.V."/>
            <person name="Jeffries T.W."/>
        </authorList>
    </citation>
    <scope>NUCLEOTIDE SEQUENCE [LARGE SCALE GENOMIC DNA]</scope>
    <source>
        <strain evidence="7">NRRL Y-1626</strain>
    </source>
</reference>
<name>A0A1B7TA11_9ASCO</name>
<dbReference type="GO" id="GO:0005886">
    <property type="term" value="C:plasma membrane"/>
    <property type="evidence" value="ECO:0007669"/>
    <property type="project" value="TreeGrafter"/>
</dbReference>
<feature type="transmembrane region" description="Helical" evidence="4">
    <location>
        <begin position="68"/>
        <end position="85"/>
    </location>
</feature>
<dbReference type="GO" id="GO:0006897">
    <property type="term" value="P:endocytosis"/>
    <property type="evidence" value="ECO:0007669"/>
    <property type="project" value="TreeGrafter"/>
</dbReference>
<dbReference type="EMBL" id="LXPE01000076">
    <property type="protein sequence ID" value="OBA25543.1"/>
    <property type="molecule type" value="Genomic_DNA"/>
</dbReference>
<comment type="subcellular location">
    <subcellularLocation>
        <location evidence="1">Membrane</location>
        <topology evidence="1">Multi-pass membrane protein</topology>
    </subcellularLocation>
</comment>
<dbReference type="GO" id="GO:0046872">
    <property type="term" value="F:metal ion binding"/>
    <property type="evidence" value="ECO:0007669"/>
    <property type="project" value="UniProtKB-KW"/>
</dbReference>
<evidence type="ECO:0000256" key="3">
    <source>
        <dbReference type="ARBA" id="ARBA00022842"/>
    </source>
</evidence>
<keyword evidence="3" id="KW-0460">Magnesium</keyword>
<dbReference type="Proteomes" id="UP000092321">
    <property type="component" value="Unassembled WGS sequence"/>
</dbReference>
<sequence>MLPVFSLAFDFDIDYNLCNLYPELYQDLILGKSLNNRTFYGWCLLSLYQGIVIQGISQKFTSLNNYDFTKMVAISFITLVLNELIMAGLEIRTWQKMMTFSQVATAAFFVISIPFLFEYFDLSYVSSFQFFPELIFILALSILPVWIIRTIYRRWNLPSYVKVQHFAV</sequence>